<dbReference type="HOGENOM" id="CLU_2745584_0_0_1"/>
<evidence type="ECO:0000256" key="1">
    <source>
        <dbReference type="SAM" id="MobiDB-lite"/>
    </source>
</evidence>
<name>V9FVL4_PHYNI</name>
<evidence type="ECO:0000313" key="3">
    <source>
        <dbReference type="Proteomes" id="UP000018721"/>
    </source>
</evidence>
<dbReference type="AlphaFoldDB" id="V9FVL4"/>
<organism evidence="2 3">
    <name type="scientific">Phytophthora nicotianae P1569</name>
    <dbReference type="NCBI Taxonomy" id="1317065"/>
    <lineage>
        <taxon>Eukaryota</taxon>
        <taxon>Sar</taxon>
        <taxon>Stramenopiles</taxon>
        <taxon>Oomycota</taxon>
        <taxon>Peronosporomycetes</taxon>
        <taxon>Peronosporales</taxon>
        <taxon>Peronosporaceae</taxon>
        <taxon>Phytophthora</taxon>
    </lineage>
</organism>
<dbReference type="OrthoDB" id="106306at2759"/>
<dbReference type="Proteomes" id="UP000018721">
    <property type="component" value="Unassembled WGS sequence"/>
</dbReference>
<keyword evidence="3" id="KW-1185">Reference proteome</keyword>
<sequence length="71" mass="8005">MANSYWYERPTVEQARAMLVTVLPELPISDVTAKNQQRLKQQLKWSSGHGDGSSNVRSDTAAAKQTLEMRQ</sequence>
<evidence type="ECO:0000313" key="2">
    <source>
        <dbReference type="EMBL" id="ETI55540.1"/>
    </source>
</evidence>
<protein>
    <submittedName>
        <fullName evidence="2">Uncharacterized protein</fullName>
    </submittedName>
</protein>
<feature type="region of interest" description="Disordered" evidence="1">
    <location>
        <begin position="37"/>
        <end position="71"/>
    </location>
</feature>
<gene>
    <name evidence="2" type="ORF">F443_01794</name>
</gene>
<dbReference type="EMBL" id="ANIZ01000301">
    <property type="protein sequence ID" value="ETI55540.1"/>
    <property type="molecule type" value="Genomic_DNA"/>
</dbReference>
<reference evidence="2 3" key="1">
    <citation type="submission" date="2013-11" db="EMBL/GenBank/DDBJ databases">
        <title>The Genome Sequence of Phytophthora parasitica P1569.</title>
        <authorList>
            <consortium name="The Broad Institute Genomics Platform"/>
            <person name="Russ C."/>
            <person name="Tyler B."/>
            <person name="Panabieres F."/>
            <person name="Shan W."/>
            <person name="Tripathy S."/>
            <person name="Grunwald N."/>
            <person name="Machado M."/>
            <person name="Johnson C.S."/>
            <person name="Arredondo F."/>
            <person name="Hong C."/>
            <person name="Coffey M."/>
            <person name="Young S.K."/>
            <person name="Zeng Q."/>
            <person name="Gargeya S."/>
            <person name="Fitzgerald M."/>
            <person name="Abouelleil A."/>
            <person name="Alvarado L."/>
            <person name="Chapman S.B."/>
            <person name="Gainer-Dewar J."/>
            <person name="Goldberg J."/>
            <person name="Griggs A."/>
            <person name="Gujja S."/>
            <person name="Hansen M."/>
            <person name="Howarth C."/>
            <person name="Imamovic A."/>
            <person name="Ireland A."/>
            <person name="Larimer J."/>
            <person name="McCowan C."/>
            <person name="Murphy C."/>
            <person name="Pearson M."/>
            <person name="Poon T.W."/>
            <person name="Priest M."/>
            <person name="Roberts A."/>
            <person name="Saif S."/>
            <person name="Shea T."/>
            <person name="Sykes S."/>
            <person name="Wortman J."/>
            <person name="Nusbaum C."/>
            <person name="Birren B."/>
        </authorList>
    </citation>
    <scope>NUCLEOTIDE SEQUENCE [LARGE SCALE GENOMIC DNA]</scope>
    <source>
        <strain evidence="2 3">P1569</strain>
    </source>
</reference>
<accession>V9FVL4</accession>
<comment type="caution">
    <text evidence="2">The sequence shown here is derived from an EMBL/GenBank/DDBJ whole genome shotgun (WGS) entry which is preliminary data.</text>
</comment>
<proteinExistence type="predicted"/>